<dbReference type="EMBL" id="JWYV01000008">
    <property type="protein sequence ID" value="KKC99809.1"/>
    <property type="molecule type" value="Genomic_DNA"/>
</dbReference>
<evidence type="ECO:0008006" key="4">
    <source>
        <dbReference type="Google" id="ProtNLM"/>
    </source>
</evidence>
<feature type="region of interest" description="Disordered" evidence="1">
    <location>
        <begin position="17"/>
        <end position="36"/>
    </location>
</feature>
<organism evidence="2 3">
    <name type="scientific">Photobacterium halotolerans</name>
    <dbReference type="NCBI Taxonomy" id="265726"/>
    <lineage>
        <taxon>Bacteria</taxon>
        <taxon>Pseudomonadati</taxon>
        <taxon>Pseudomonadota</taxon>
        <taxon>Gammaproteobacteria</taxon>
        <taxon>Vibrionales</taxon>
        <taxon>Vibrionaceae</taxon>
        <taxon>Photobacterium</taxon>
    </lineage>
</organism>
<evidence type="ECO:0000313" key="3">
    <source>
        <dbReference type="Proteomes" id="UP000033633"/>
    </source>
</evidence>
<dbReference type="RefSeq" id="WP_046220744.1">
    <property type="nucleotide sequence ID" value="NZ_JWYV01000008.1"/>
</dbReference>
<dbReference type="STRING" id="265726.KY46_11410"/>
<dbReference type="PATRIC" id="fig|265726.11.peg.4439"/>
<sequence length="344" mass="37406">MVNSTAEIRQQSISLLKNDKATISPPAPAGGSVSAVQDTVQTQRPAVVKGGYTATSELFSQGQQQVTRGQIAHQSLISVGRDLQGMKKILTQMLGSSTAITQGRVDQLQRHHSHIQQTLNAGQFSGERVLDSQLQFQPKGDPKQSFTVNGLNLVRQRQQSEQLHLTVQDRGTALLTFDASQTDRQLTQQIDKAVIPLGLRAAATESGDVIFSTSQSDFQNIGQHVTISGQGHRYPAGQPNRIKVQPEPQGIENIALKLADGEQIRHTMRHVNQGLQQVQKGLDQLRHFQADLDSKVGKAMAGQSAESIESKLQSLQNSQSFAAAFQVVSAQANVHRHTVVALLK</sequence>
<dbReference type="OrthoDB" id="5850540at2"/>
<comment type="caution">
    <text evidence="2">The sequence shown here is derived from an EMBL/GenBank/DDBJ whole genome shotgun (WGS) entry which is preliminary data.</text>
</comment>
<reference evidence="2 3" key="1">
    <citation type="submission" date="2014-12" db="EMBL/GenBank/DDBJ databases">
        <title>Mercury Reductase activity and rhizosphere competence traits in the genome of root associated Photobacterium halotolerans MELD1.</title>
        <authorList>
            <person name="Mathew D.C."/>
            <person name="Huang C.-C."/>
        </authorList>
    </citation>
    <scope>NUCLEOTIDE SEQUENCE [LARGE SCALE GENOMIC DNA]</scope>
    <source>
        <strain evidence="2 3">MELD1</strain>
    </source>
</reference>
<accession>A0A0F5VE95</accession>
<protein>
    <recommendedName>
        <fullName evidence="4">Flagellin</fullName>
    </recommendedName>
</protein>
<keyword evidence="3" id="KW-1185">Reference proteome</keyword>
<dbReference type="Proteomes" id="UP000033633">
    <property type="component" value="Unassembled WGS sequence"/>
</dbReference>
<name>A0A0F5VE95_9GAMM</name>
<proteinExistence type="predicted"/>
<evidence type="ECO:0000256" key="1">
    <source>
        <dbReference type="SAM" id="MobiDB-lite"/>
    </source>
</evidence>
<dbReference type="AlphaFoldDB" id="A0A0F5VE95"/>
<gene>
    <name evidence="2" type="ORF">KY46_11410</name>
</gene>
<evidence type="ECO:0000313" key="2">
    <source>
        <dbReference type="EMBL" id="KKC99809.1"/>
    </source>
</evidence>